<dbReference type="Proteomes" id="UP000676336">
    <property type="component" value="Unassembled WGS sequence"/>
</dbReference>
<reference evidence="1" key="1">
    <citation type="submission" date="2021-02" db="EMBL/GenBank/DDBJ databases">
        <authorList>
            <person name="Nowell W R."/>
        </authorList>
    </citation>
    <scope>NUCLEOTIDE SEQUENCE</scope>
</reference>
<name>A0A8S3B915_9BILA</name>
<comment type="caution">
    <text evidence="1">The sequence shown here is derived from an EMBL/GenBank/DDBJ whole genome shotgun (WGS) entry which is preliminary data.</text>
</comment>
<evidence type="ECO:0000313" key="2">
    <source>
        <dbReference type="Proteomes" id="UP000676336"/>
    </source>
</evidence>
<gene>
    <name evidence="1" type="ORF">SMN809_LOCUS47505</name>
</gene>
<dbReference type="AlphaFoldDB" id="A0A8S3B915"/>
<sequence length="43" mass="4808">MNIALASDESVIVIIVSGDPDLSYSILYKIEIKNFPVEKIIQQ</sequence>
<protein>
    <submittedName>
        <fullName evidence="1">Uncharacterized protein</fullName>
    </submittedName>
</protein>
<evidence type="ECO:0000313" key="1">
    <source>
        <dbReference type="EMBL" id="CAF4808888.1"/>
    </source>
</evidence>
<organism evidence="1 2">
    <name type="scientific">Rotaria magnacalcarata</name>
    <dbReference type="NCBI Taxonomy" id="392030"/>
    <lineage>
        <taxon>Eukaryota</taxon>
        <taxon>Metazoa</taxon>
        <taxon>Spiralia</taxon>
        <taxon>Gnathifera</taxon>
        <taxon>Rotifera</taxon>
        <taxon>Eurotatoria</taxon>
        <taxon>Bdelloidea</taxon>
        <taxon>Philodinida</taxon>
        <taxon>Philodinidae</taxon>
        <taxon>Rotaria</taxon>
    </lineage>
</organism>
<feature type="non-terminal residue" evidence="1">
    <location>
        <position position="1"/>
    </location>
</feature>
<proteinExistence type="predicted"/>
<dbReference type="EMBL" id="CAJOBI010150525">
    <property type="protein sequence ID" value="CAF4808888.1"/>
    <property type="molecule type" value="Genomic_DNA"/>
</dbReference>
<accession>A0A8S3B915</accession>